<evidence type="ECO:0000313" key="1">
    <source>
        <dbReference type="EMBL" id="APJ03048.1"/>
    </source>
</evidence>
<dbReference type="RefSeq" id="WP_148696763.1">
    <property type="nucleotide sequence ID" value="NZ_CP017834.1"/>
</dbReference>
<dbReference type="AlphaFoldDB" id="A0A1L4CYM2"/>
<keyword evidence="2" id="KW-1185">Reference proteome</keyword>
<protein>
    <submittedName>
        <fullName evidence="1">Uncharacterized protein</fullName>
    </submittedName>
</protein>
<dbReference type="Proteomes" id="UP000184731">
    <property type="component" value="Chromosome"/>
</dbReference>
<proteinExistence type="predicted"/>
<gene>
    <name evidence="1" type="ORF">AXG55_03630</name>
</gene>
<evidence type="ECO:0000313" key="2">
    <source>
        <dbReference type="Proteomes" id="UP000184731"/>
    </source>
</evidence>
<name>A0A1L4CYM2_9BACT</name>
<dbReference type="EMBL" id="CP017834">
    <property type="protein sequence ID" value="APJ03048.1"/>
    <property type="molecule type" value="Genomic_DNA"/>
</dbReference>
<reference evidence="1 2" key="1">
    <citation type="submission" date="2016-10" db="EMBL/GenBank/DDBJ databases">
        <title>Silvanigrella aquatica sp. nov., isolated from a freshwater lake located in the Black Forest, Germany, description of Silvanigrellaceae fam. nov., Silvanigrellales ord. nov., reclassification of the order Bdellovibrionales in the class Oligoflexia, reclassification of the families Bacteriovoracaceae and Halobacteriovoraceae in the new order Bacteriovoracales ord. nov., and reclassification of the family Pseudobacteriovoracaceae in the order Oligoflexiales.</title>
        <authorList>
            <person name="Hahn M.W."/>
            <person name="Schmidt J."/>
            <person name="Koll U."/>
            <person name="Rohde M."/>
            <person name="Verbag S."/>
            <person name="Pitt A."/>
            <person name="Nakai R."/>
            <person name="Naganuma T."/>
            <person name="Lang E."/>
        </authorList>
    </citation>
    <scope>NUCLEOTIDE SEQUENCE [LARGE SCALE GENOMIC DNA]</scope>
    <source>
        <strain evidence="1 2">MWH-Nonnen-W8red</strain>
    </source>
</reference>
<sequence>MTASDEKLLNLIEDIRNEYYLDKLERFINRDIKSIESATLANPSIILYAFQNNCLKNQANNHWLYSLVNKKSTDGFGCFNNMAGTQESVTNRIFNQSGIELIANKFKITAYRYGILRILNTTQNSGKNLHIKNINNTLNIFKELIELFYNKNEDGIENYEQYNDISISLNIINLDKLITKYCYNPNDSIQILDDNNTKVCHSNLIRIEKLNVPISKIKLNTINKWDKDILNDLRNYFQYNSAS</sequence>
<accession>A0A1L4CYM2</accession>
<organism evidence="1 2">
    <name type="scientific">Silvanigrella aquatica</name>
    <dbReference type="NCBI Taxonomy" id="1915309"/>
    <lineage>
        <taxon>Bacteria</taxon>
        <taxon>Pseudomonadati</taxon>
        <taxon>Bdellovibrionota</taxon>
        <taxon>Oligoflexia</taxon>
        <taxon>Silvanigrellales</taxon>
        <taxon>Silvanigrellaceae</taxon>
        <taxon>Silvanigrella</taxon>
    </lineage>
</organism>
<dbReference type="KEGG" id="saqi:AXG55_03630"/>